<evidence type="ECO:0000313" key="3">
    <source>
        <dbReference type="Proteomes" id="UP000321570"/>
    </source>
</evidence>
<feature type="region of interest" description="Disordered" evidence="1">
    <location>
        <begin position="86"/>
        <end position="105"/>
    </location>
</feature>
<dbReference type="Proteomes" id="UP000321570">
    <property type="component" value="Unassembled WGS sequence"/>
</dbReference>
<reference evidence="2 3" key="1">
    <citation type="submission" date="2019-07" db="EMBL/GenBank/DDBJ databases">
        <authorList>
            <person name="Jastrzebski P J."/>
            <person name="Paukszto L."/>
            <person name="Jastrzebski P J."/>
        </authorList>
    </citation>
    <scope>NUCLEOTIDE SEQUENCE [LARGE SCALE GENOMIC DNA]</scope>
    <source>
        <strain evidence="2 3">WMS-il1</strain>
    </source>
</reference>
<feature type="non-terminal residue" evidence="2">
    <location>
        <position position="105"/>
    </location>
</feature>
<accession>A0A564XXE8</accession>
<organism evidence="2 3">
    <name type="scientific">Hymenolepis diminuta</name>
    <name type="common">Rat tapeworm</name>
    <dbReference type="NCBI Taxonomy" id="6216"/>
    <lineage>
        <taxon>Eukaryota</taxon>
        <taxon>Metazoa</taxon>
        <taxon>Spiralia</taxon>
        <taxon>Lophotrochozoa</taxon>
        <taxon>Platyhelminthes</taxon>
        <taxon>Cestoda</taxon>
        <taxon>Eucestoda</taxon>
        <taxon>Cyclophyllidea</taxon>
        <taxon>Hymenolepididae</taxon>
        <taxon>Hymenolepis</taxon>
    </lineage>
</organism>
<dbReference type="AlphaFoldDB" id="A0A564XXE8"/>
<feature type="compositionally biased region" description="Polar residues" evidence="1">
    <location>
        <begin position="87"/>
        <end position="105"/>
    </location>
</feature>
<gene>
    <name evidence="2" type="ORF">WMSIL1_LOCUS329</name>
</gene>
<dbReference type="EMBL" id="CABIJS010000010">
    <property type="protein sequence ID" value="VUZ38923.1"/>
    <property type="molecule type" value="Genomic_DNA"/>
</dbReference>
<evidence type="ECO:0000313" key="2">
    <source>
        <dbReference type="EMBL" id="VUZ38923.1"/>
    </source>
</evidence>
<name>A0A564XXE8_HYMDI</name>
<proteinExistence type="predicted"/>
<evidence type="ECO:0000256" key="1">
    <source>
        <dbReference type="SAM" id="MobiDB-lite"/>
    </source>
</evidence>
<keyword evidence="3" id="KW-1185">Reference proteome</keyword>
<protein>
    <submittedName>
        <fullName evidence="2">Uncharacterized protein</fullName>
    </submittedName>
</protein>
<sequence length="105" mass="12265">MMNSSHIPWDVNSRQVQFLPTPEYLNELRLKISNIEFARQFGLAEAENFIFIPMLITSQLEDLVLSRDPSKTLQPNFVTSVYKESEISSQSNFNQEYNTDQDIFK</sequence>